<comment type="similarity">
    <text evidence="1">Belongs to the 'GDXG' lipolytic enzyme family.</text>
</comment>
<reference evidence="5" key="1">
    <citation type="submission" date="2017-02" db="EMBL/GenBank/DDBJ databases">
        <authorList>
            <person name="Dridi B."/>
        </authorList>
    </citation>
    <scope>NUCLEOTIDE SEQUENCE [LARGE SCALE GENOMIC DNA]</scope>
    <source>
        <strain evidence="5">B Co 03.10</strain>
    </source>
</reference>
<evidence type="ECO:0000256" key="2">
    <source>
        <dbReference type="ARBA" id="ARBA00022801"/>
    </source>
</evidence>
<dbReference type="EC" id="3.1.1.-" evidence="4"/>
<name>A0A1X6XA10_9MICO</name>
<dbReference type="PANTHER" id="PTHR48081">
    <property type="entry name" value="AB HYDROLASE SUPERFAMILY PROTEIN C4A8.06C"/>
    <property type="match status" value="1"/>
</dbReference>
<dbReference type="Pfam" id="PF07859">
    <property type="entry name" value="Abhydrolase_3"/>
    <property type="match status" value="1"/>
</dbReference>
<evidence type="ECO:0000313" key="4">
    <source>
        <dbReference type="EMBL" id="SLM95367.1"/>
    </source>
</evidence>
<proteinExistence type="inferred from homology"/>
<accession>A0A1X6XA10</accession>
<keyword evidence="5" id="KW-1185">Reference proteome</keyword>
<dbReference type="InterPro" id="IPR002168">
    <property type="entry name" value="Lipase_GDXG_HIS_AS"/>
</dbReference>
<dbReference type="RefSeq" id="WP_256970227.1">
    <property type="nucleotide sequence ID" value="NZ_FWFF01000005.1"/>
</dbReference>
<evidence type="ECO:0000313" key="5">
    <source>
        <dbReference type="Proteomes" id="UP000196581"/>
    </source>
</evidence>
<dbReference type="Gene3D" id="3.40.50.1820">
    <property type="entry name" value="alpha/beta hydrolase"/>
    <property type="match status" value="1"/>
</dbReference>
<dbReference type="Proteomes" id="UP000196581">
    <property type="component" value="Unassembled WGS sequence"/>
</dbReference>
<keyword evidence="2 4" id="KW-0378">Hydrolase</keyword>
<gene>
    <name evidence="4" type="ORF">FM105_04710</name>
</gene>
<evidence type="ECO:0000259" key="3">
    <source>
        <dbReference type="Pfam" id="PF07859"/>
    </source>
</evidence>
<dbReference type="PROSITE" id="PS01173">
    <property type="entry name" value="LIPASE_GDXG_HIS"/>
    <property type="match status" value="1"/>
</dbReference>
<dbReference type="GO" id="GO:0016787">
    <property type="term" value="F:hydrolase activity"/>
    <property type="evidence" value="ECO:0007669"/>
    <property type="project" value="UniProtKB-KW"/>
</dbReference>
<evidence type="ECO:0000256" key="1">
    <source>
        <dbReference type="ARBA" id="ARBA00010515"/>
    </source>
</evidence>
<feature type="domain" description="Alpha/beta hydrolase fold-3" evidence="3">
    <location>
        <begin position="113"/>
        <end position="321"/>
    </location>
</feature>
<protein>
    <submittedName>
        <fullName evidence="4">Acetyl esterase</fullName>
        <ecNumber evidence="4">3.1.1.-</ecNumber>
    </submittedName>
</protein>
<dbReference type="AlphaFoldDB" id="A0A1X6XA10"/>
<dbReference type="SUPFAM" id="SSF53474">
    <property type="entry name" value="alpha/beta-Hydrolases"/>
    <property type="match status" value="1"/>
</dbReference>
<dbReference type="InterPro" id="IPR013094">
    <property type="entry name" value="AB_hydrolase_3"/>
</dbReference>
<dbReference type="EMBL" id="FWFF01000005">
    <property type="protein sequence ID" value="SLM95367.1"/>
    <property type="molecule type" value="Genomic_DNA"/>
</dbReference>
<organism evidence="4 5">
    <name type="scientific">Brevibacterium yomogidense</name>
    <dbReference type="NCBI Taxonomy" id="946573"/>
    <lineage>
        <taxon>Bacteria</taxon>
        <taxon>Bacillati</taxon>
        <taxon>Actinomycetota</taxon>
        <taxon>Actinomycetes</taxon>
        <taxon>Micrococcales</taxon>
        <taxon>Brevibacteriaceae</taxon>
        <taxon>Brevibacterium</taxon>
    </lineage>
</organism>
<dbReference type="PANTHER" id="PTHR48081:SF8">
    <property type="entry name" value="ALPHA_BETA HYDROLASE FOLD-3 DOMAIN-CONTAINING PROTEIN-RELATED"/>
    <property type="match status" value="1"/>
</dbReference>
<sequence>MHDDSGATRSRFEDLPAYLRAKITPQMRAVLEHQFDDEARRRAELTLPEDPTEAARADYRAERAFWNEGGPTMASTRELRIHAAGVDVPVRIHLPVTVDAAGSADGSGLVPAILFFHGGGFTLGDLDTHDRIHRMLAHHSGAAVVAVDYSLSPEVKFPQALRECAGVTAHVAEHGEELGLDGSRLAFAGDSAGSGLSIGAALLLRDEAPDVFSRLQALVLIYGGFGLKDSAARRLWGGWWDGMKMDDLSGFQDALYADPADADSPYVQTLRSDLSGLPPVFMRSAELDPLADDATAFAESLRRAGHTPDVREVPGVLHSYLHFGRLLDEANFTLTEGAQFIAARFAEG</sequence>
<dbReference type="InterPro" id="IPR029058">
    <property type="entry name" value="AB_hydrolase_fold"/>
</dbReference>
<dbReference type="InterPro" id="IPR050300">
    <property type="entry name" value="GDXG_lipolytic_enzyme"/>
</dbReference>